<proteinExistence type="inferred from homology"/>
<dbReference type="SUPFAM" id="SSF53067">
    <property type="entry name" value="Actin-like ATPase domain"/>
    <property type="match status" value="1"/>
</dbReference>
<comment type="similarity">
    <text evidence="1">Belongs to the FGGY kinase family.</text>
</comment>
<name>A0A0H2U3Y3_MAGP6</name>
<dbReference type="OrthoDB" id="1728974at2759"/>
<dbReference type="PANTHER" id="PTHR10196">
    <property type="entry name" value="SUGAR KINASE"/>
    <property type="match status" value="1"/>
</dbReference>
<dbReference type="PANTHER" id="PTHR10196:SF57">
    <property type="entry name" value="XYLULOSE KINASE"/>
    <property type="match status" value="1"/>
</dbReference>
<feature type="non-terminal residue" evidence="4">
    <location>
        <position position="121"/>
    </location>
</feature>
<accession>A0A0H2U3Y3</accession>
<dbReference type="InterPro" id="IPR043129">
    <property type="entry name" value="ATPase_NBD"/>
</dbReference>
<evidence type="ECO:0000313" key="4">
    <source>
        <dbReference type="EMBL" id="KLU84229.1"/>
    </source>
</evidence>
<keyword evidence="3 4" id="KW-0418">Kinase</keyword>
<organism evidence="4">
    <name type="scientific">Magnaporthiopsis poae (strain ATCC 64411 / 73-15)</name>
    <name type="common">Kentucky bluegrass fungus</name>
    <name type="synonym">Magnaporthe poae</name>
    <dbReference type="NCBI Taxonomy" id="644358"/>
    <lineage>
        <taxon>Eukaryota</taxon>
        <taxon>Fungi</taxon>
        <taxon>Dikarya</taxon>
        <taxon>Ascomycota</taxon>
        <taxon>Pezizomycotina</taxon>
        <taxon>Sordariomycetes</taxon>
        <taxon>Sordariomycetidae</taxon>
        <taxon>Magnaporthales</taxon>
        <taxon>Magnaporthaceae</taxon>
        <taxon>Magnaporthiopsis</taxon>
    </lineage>
</organism>
<dbReference type="VEuPathDB" id="FungiDB:MAPG_03274"/>
<dbReference type="AlphaFoldDB" id="A0A0H2U3Y3"/>
<dbReference type="Gene3D" id="3.30.420.40">
    <property type="match status" value="1"/>
</dbReference>
<dbReference type="GO" id="GO:0005997">
    <property type="term" value="P:xylulose metabolic process"/>
    <property type="evidence" value="ECO:0007669"/>
    <property type="project" value="TreeGrafter"/>
</dbReference>
<dbReference type="GO" id="GO:0004856">
    <property type="term" value="F:D-xylulokinase activity"/>
    <property type="evidence" value="ECO:0007669"/>
    <property type="project" value="TreeGrafter"/>
</dbReference>
<dbReference type="GO" id="GO:0005829">
    <property type="term" value="C:cytosol"/>
    <property type="evidence" value="ECO:0007669"/>
    <property type="project" value="TreeGrafter"/>
</dbReference>
<evidence type="ECO:0000256" key="3">
    <source>
        <dbReference type="ARBA" id="ARBA00022777"/>
    </source>
</evidence>
<reference evidence="4" key="1">
    <citation type="submission" date="2010-05" db="EMBL/GenBank/DDBJ databases">
        <title>The Genome Sequence of Magnaporthe poae strain ATCC 64411.</title>
        <authorList>
            <consortium name="The Broad Institute Genome Sequencing Platform"/>
            <consortium name="Broad Institute Genome Sequencing Center for Infectious Disease"/>
            <person name="Ma L.-J."/>
            <person name="Dead R."/>
            <person name="Young S."/>
            <person name="Zeng Q."/>
            <person name="Koehrsen M."/>
            <person name="Alvarado L."/>
            <person name="Berlin A."/>
            <person name="Chapman S.B."/>
            <person name="Chen Z."/>
            <person name="Freedman E."/>
            <person name="Gellesch M."/>
            <person name="Goldberg J."/>
            <person name="Griggs A."/>
            <person name="Gujja S."/>
            <person name="Heilman E.R."/>
            <person name="Heiman D."/>
            <person name="Hepburn T."/>
            <person name="Howarth C."/>
            <person name="Jen D."/>
            <person name="Larson L."/>
            <person name="Mehta T."/>
            <person name="Neiman D."/>
            <person name="Pearson M."/>
            <person name="Roberts A."/>
            <person name="Saif S."/>
            <person name="Shea T."/>
            <person name="Shenoy N."/>
            <person name="Sisk P."/>
            <person name="Stolte C."/>
            <person name="Sykes S."/>
            <person name="Walk T."/>
            <person name="White J."/>
            <person name="Yandava C."/>
            <person name="Haas B."/>
            <person name="Nusbaum C."/>
            <person name="Birren B."/>
        </authorList>
    </citation>
    <scope>NUCLEOTIDE SEQUENCE</scope>
    <source>
        <strain evidence="4">ATCC 64411</strain>
    </source>
</reference>
<gene>
    <name evidence="4" type="ORF">MAPG_03274</name>
</gene>
<evidence type="ECO:0000256" key="2">
    <source>
        <dbReference type="ARBA" id="ARBA00022679"/>
    </source>
</evidence>
<sequence length="121" mass="13049">MASGPLYLGFDLSTQQLKAIIVSSELRVVSEAKVDFDADFGDKYGVKKGVRVNDAENEVFAPVAMWLESLDLVLDRLRAKDAPLGRVKGISGACQQHGSVFWSAAAEGQLAGLRADRPLVE</sequence>
<evidence type="ECO:0000256" key="1">
    <source>
        <dbReference type="ARBA" id="ARBA00009156"/>
    </source>
</evidence>
<protein>
    <submittedName>
        <fullName evidence="4">Xylulose kinase</fullName>
    </submittedName>
</protein>
<dbReference type="EMBL" id="GL876967">
    <property type="protein sequence ID" value="KLU84229.1"/>
    <property type="molecule type" value="Genomic_DNA"/>
</dbReference>
<keyword evidence="2" id="KW-0808">Transferase</keyword>
<reference evidence="4" key="2">
    <citation type="submission" date="2011-03" db="EMBL/GenBank/DDBJ databases">
        <title>Annotation of Magnaporthe poae ATCC 64411.</title>
        <authorList>
            <person name="Ma L.-J."/>
            <person name="Dead R."/>
            <person name="Young S.K."/>
            <person name="Zeng Q."/>
            <person name="Gargeya S."/>
            <person name="Fitzgerald M."/>
            <person name="Haas B."/>
            <person name="Abouelleil A."/>
            <person name="Alvarado L."/>
            <person name="Arachchi H.M."/>
            <person name="Berlin A."/>
            <person name="Brown A."/>
            <person name="Chapman S.B."/>
            <person name="Chen Z."/>
            <person name="Dunbar C."/>
            <person name="Freedman E."/>
            <person name="Gearin G."/>
            <person name="Gellesch M."/>
            <person name="Goldberg J."/>
            <person name="Griggs A."/>
            <person name="Gujja S."/>
            <person name="Heiman D."/>
            <person name="Howarth C."/>
            <person name="Larson L."/>
            <person name="Lui A."/>
            <person name="MacDonald P.J.P."/>
            <person name="Mehta T."/>
            <person name="Montmayeur A."/>
            <person name="Murphy C."/>
            <person name="Neiman D."/>
            <person name="Pearson M."/>
            <person name="Priest M."/>
            <person name="Roberts A."/>
            <person name="Saif S."/>
            <person name="Shea T."/>
            <person name="Shenoy N."/>
            <person name="Sisk P."/>
            <person name="Stolte C."/>
            <person name="Sykes S."/>
            <person name="Yandava C."/>
            <person name="Wortman J."/>
            <person name="Nusbaum C."/>
            <person name="Birren B."/>
        </authorList>
    </citation>
    <scope>NUCLEOTIDE SEQUENCE</scope>
    <source>
        <strain evidence="4">ATCC 64411</strain>
    </source>
</reference>